<keyword evidence="1" id="KW-1015">Disulfide bond</keyword>
<gene>
    <name evidence="5" type="ORF">IV203_022272</name>
</gene>
<evidence type="ECO:0000256" key="2">
    <source>
        <dbReference type="RuleBase" id="RU363034"/>
    </source>
</evidence>
<feature type="compositionally biased region" description="Basic and acidic residues" evidence="3">
    <location>
        <begin position="467"/>
        <end position="476"/>
    </location>
</feature>
<keyword evidence="6" id="KW-1185">Reference proteome</keyword>
<comment type="caution">
    <text evidence="5">The sequence shown here is derived from an EMBL/GenBank/DDBJ whole genome shotgun (WGS) entry which is preliminary data.</text>
</comment>
<feature type="region of interest" description="Disordered" evidence="3">
    <location>
        <begin position="1"/>
        <end position="32"/>
    </location>
</feature>
<feature type="compositionally biased region" description="Polar residues" evidence="3">
    <location>
        <begin position="663"/>
        <end position="673"/>
    </location>
</feature>
<feature type="compositionally biased region" description="Polar residues" evidence="3">
    <location>
        <begin position="565"/>
        <end position="585"/>
    </location>
</feature>
<protein>
    <submittedName>
        <fullName evidence="5">Trypsin</fullName>
    </submittedName>
</protein>
<feature type="region of interest" description="Disordered" evidence="3">
    <location>
        <begin position="57"/>
        <end position="78"/>
    </location>
</feature>
<reference evidence="5" key="2">
    <citation type="submission" date="2021-04" db="EMBL/GenBank/DDBJ databases">
        <authorList>
            <person name="Podell S."/>
        </authorList>
    </citation>
    <scope>NUCLEOTIDE SEQUENCE</scope>
    <source>
        <strain evidence="5">Hildebrandi</strain>
    </source>
</reference>
<dbReference type="InterPro" id="IPR001254">
    <property type="entry name" value="Trypsin_dom"/>
</dbReference>
<dbReference type="SMART" id="SM00020">
    <property type="entry name" value="Tryp_SPc"/>
    <property type="match status" value="1"/>
</dbReference>
<feature type="compositionally biased region" description="Polar residues" evidence="3">
    <location>
        <begin position="422"/>
        <end position="445"/>
    </location>
</feature>
<feature type="domain" description="Peptidase S1" evidence="4">
    <location>
        <begin position="83"/>
        <end position="290"/>
    </location>
</feature>
<feature type="compositionally biased region" description="Low complexity" evidence="3">
    <location>
        <begin position="737"/>
        <end position="752"/>
    </location>
</feature>
<feature type="compositionally biased region" description="Polar residues" evidence="3">
    <location>
        <begin position="11"/>
        <end position="28"/>
    </location>
</feature>
<dbReference type="InterPro" id="IPR018114">
    <property type="entry name" value="TRYPSIN_HIS"/>
</dbReference>
<dbReference type="InterPro" id="IPR050430">
    <property type="entry name" value="Peptidase_S1"/>
</dbReference>
<dbReference type="EMBL" id="JAGRRH010000023">
    <property type="protein sequence ID" value="KAG7344264.1"/>
    <property type="molecule type" value="Genomic_DNA"/>
</dbReference>
<evidence type="ECO:0000256" key="1">
    <source>
        <dbReference type="ARBA" id="ARBA00023157"/>
    </source>
</evidence>
<feature type="compositionally biased region" description="Low complexity" evidence="3">
    <location>
        <begin position="620"/>
        <end position="635"/>
    </location>
</feature>
<feature type="region of interest" description="Disordered" evidence="3">
    <location>
        <begin position="559"/>
        <end position="752"/>
    </location>
</feature>
<dbReference type="InterPro" id="IPR033116">
    <property type="entry name" value="TRYPSIN_SER"/>
</dbReference>
<feature type="compositionally biased region" description="Polar residues" evidence="3">
    <location>
        <begin position="636"/>
        <end position="656"/>
    </location>
</feature>
<accession>A0A9K3PGN8</accession>
<dbReference type="PROSITE" id="PS50240">
    <property type="entry name" value="TRYPSIN_DOM"/>
    <property type="match status" value="1"/>
</dbReference>
<dbReference type="GO" id="GO:0004252">
    <property type="term" value="F:serine-type endopeptidase activity"/>
    <property type="evidence" value="ECO:0007669"/>
    <property type="project" value="InterPro"/>
</dbReference>
<dbReference type="OrthoDB" id="74960at2759"/>
<dbReference type="PANTHER" id="PTHR24276">
    <property type="entry name" value="POLYSERASE-RELATED"/>
    <property type="match status" value="1"/>
</dbReference>
<feature type="compositionally biased region" description="Polar residues" evidence="3">
    <location>
        <begin position="456"/>
        <end position="466"/>
    </location>
</feature>
<dbReference type="AlphaFoldDB" id="A0A9K3PGN8"/>
<dbReference type="PROSITE" id="PS00134">
    <property type="entry name" value="TRYPSIN_HIS"/>
    <property type="match status" value="1"/>
</dbReference>
<evidence type="ECO:0000256" key="3">
    <source>
        <dbReference type="SAM" id="MobiDB-lite"/>
    </source>
</evidence>
<evidence type="ECO:0000313" key="5">
    <source>
        <dbReference type="EMBL" id="KAG7344264.1"/>
    </source>
</evidence>
<keyword evidence="2" id="KW-0720">Serine protease</keyword>
<name>A0A9K3PGN8_9STRA</name>
<proteinExistence type="predicted"/>
<evidence type="ECO:0000259" key="4">
    <source>
        <dbReference type="PROSITE" id="PS50240"/>
    </source>
</evidence>
<reference evidence="5" key="1">
    <citation type="journal article" date="2021" name="Sci. Rep.">
        <title>Diploid genomic architecture of Nitzschia inconspicua, an elite biomass production diatom.</title>
        <authorList>
            <person name="Oliver A."/>
            <person name="Podell S."/>
            <person name="Pinowska A."/>
            <person name="Traller J.C."/>
            <person name="Smith S.R."/>
            <person name="McClure R."/>
            <person name="Beliaev A."/>
            <person name="Bohutskyi P."/>
            <person name="Hill E.A."/>
            <person name="Rabines A."/>
            <person name="Zheng H."/>
            <person name="Allen L.Z."/>
            <person name="Kuo A."/>
            <person name="Grigoriev I.V."/>
            <person name="Allen A.E."/>
            <person name="Hazlebeck D."/>
            <person name="Allen E.E."/>
        </authorList>
    </citation>
    <scope>NUCLEOTIDE SEQUENCE</scope>
    <source>
        <strain evidence="5">Hildebrandi</strain>
    </source>
</reference>
<sequence>MTAMKRRRNELSSNTAKGPQRPTFTQSTSRHESARIKSTVVQTILLVLLLLVTRTPASAKDRKSRPKKAKFLDGSSSSLSPRIVGGTEVTTNVPFMVWLQGCSATLVHKDVALTAAHCSQKNTARIGIRNKNEADGKSTARIERMVRHPNYDSKTYDYDFALVKLSGWFQDNQVIQLNRNAGAPALGHGLTILGFGGQSETLQQGVVQFLSPSDCRSEWGEFGYEVREDIVLCAFSNGGVDACSGDSGGPLLDAGVQVGVISSGSGCNGLLPTTYARVSAVIDWIEGRVCELSALPPTSCPGRGKGGASMIRVDIVLDDYPEDIEWRIQRGSNLGEIVASGGSYDVENVRESVFIALDDGIYSFTIEDIGGFSDGLGETGSYRVVEVNDEGKSVRTLVSGSSFGDIYSTVFALGVQLTTAPSISPTSKPSTLQPSLRPVTNSPSPKTEDVAILETATPTAEETSNSETEKGTGKEEDISLVHTANDLKDDHPGLNDRRRLQGSADEIPSESFQFVSTDSPSTQPSISVAPSNVPSISMMPSDEPSEFVVPTVEELPESLAPTDGIVNSPTGAVSAPPTTSQTPTEGTELPSVAVSESASPTAKVSDPPTTAPSDIGVIITETPSSTSPTGSLDPTATTVPSATLAPTISDPPTTAPSDIEVNITETPSSTAPTGTLDLPATTVPSATLAPDVTDTPSLAPSNVTVEPSMVLPTQASATPTGSDKPSISLRPTVVNDSAAPSSYPSDSPSEAPTRPLQRYLLVVSLLIVSNPRDISWRVVDFETDVQQFGYRLGWYETTGFSVSTFLLVSGTWEFLLVGSSDDADAVLEFGILDTTSGVIENLGTLNLADITDGSNVATAIFSLE</sequence>
<dbReference type="PANTHER" id="PTHR24276:SF91">
    <property type="entry name" value="AT26814P-RELATED"/>
    <property type="match status" value="1"/>
</dbReference>
<organism evidence="5 6">
    <name type="scientific">Nitzschia inconspicua</name>
    <dbReference type="NCBI Taxonomy" id="303405"/>
    <lineage>
        <taxon>Eukaryota</taxon>
        <taxon>Sar</taxon>
        <taxon>Stramenopiles</taxon>
        <taxon>Ochrophyta</taxon>
        <taxon>Bacillariophyta</taxon>
        <taxon>Bacillariophyceae</taxon>
        <taxon>Bacillariophycidae</taxon>
        <taxon>Bacillariales</taxon>
        <taxon>Bacillariaceae</taxon>
        <taxon>Nitzschia</taxon>
    </lineage>
</organism>
<feature type="region of interest" description="Disordered" evidence="3">
    <location>
        <begin position="422"/>
        <end position="476"/>
    </location>
</feature>
<feature type="compositionally biased region" description="Polar residues" evidence="3">
    <location>
        <begin position="694"/>
        <end position="725"/>
    </location>
</feature>
<keyword evidence="2" id="KW-0645">Protease</keyword>
<keyword evidence="2" id="KW-0378">Hydrolase</keyword>
<dbReference type="CDD" id="cd00190">
    <property type="entry name" value="Tryp_SPc"/>
    <property type="match status" value="1"/>
</dbReference>
<dbReference type="Proteomes" id="UP000693970">
    <property type="component" value="Unassembled WGS sequence"/>
</dbReference>
<dbReference type="PROSITE" id="PS00135">
    <property type="entry name" value="TRYPSIN_SER"/>
    <property type="match status" value="1"/>
</dbReference>
<dbReference type="Pfam" id="PF00089">
    <property type="entry name" value="Trypsin"/>
    <property type="match status" value="1"/>
</dbReference>
<evidence type="ECO:0000313" key="6">
    <source>
        <dbReference type="Proteomes" id="UP000693970"/>
    </source>
</evidence>
<dbReference type="GO" id="GO:0006508">
    <property type="term" value="P:proteolysis"/>
    <property type="evidence" value="ECO:0007669"/>
    <property type="project" value="UniProtKB-KW"/>
</dbReference>
<feature type="compositionally biased region" description="Polar residues" evidence="3">
    <location>
        <begin position="594"/>
        <end position="612"/>
    </location>
</feature>